<protein>
    <submittedName>
        <fullName evidence="7">Hemolysin-III related</fullName>
    </submittedName>
</protein>
<evidence type="ECO:0000256" key="3">
    <source>
        <dbReference type="ARBA" id="ARBA00022989"/>
    </source>
</evidence>
<feature type="transmembrane region" description="Helical" evidence="6">
    <location>
        <begin position="166"/>
        <end position="185"/>
    </location>
</feature>
<feature type="binding site" evidence="5">
    <location>
        <position position="65"/>
    </location>
    <ligand>
        <name>Zn(2+)</name>
        <dbReference type="ChEBI" id="CHEBI:29105"/>
    </ligand>
</feature>
<dbReference type="EMBL" id="SJPS01000003">
    <property type="protein sequence ID" value="TWU27268.1"/>
    <property type="molecule type" value="Genomic_DNA"/>
</dbReference>
<evidence type="ECO:0000256" key="6">
    <source>
        <dbReference type="SAM" id="Phobius"/>
    </source>
</evidence>
<keyword evidence="3 6" id="KW-1133">Transmembrane helix</keyword>
<feature type="transmembrane region" description="Helical" evidence="6">
    <location>
        <begin position="16"/>
        <end position="34"/>
    </location>
</feature>
<feature type="transmembrane region" description="Helical" evidence="6">
    <location>
        <begin position="197"/>
        <end position="217"/>
    </location>
</feature>
<feature type="transmembrane region" description="Helical" evidence="6">
    <location>
        <begin position="133"/>
        <end position="154"/>
    </location>
</feature>
<proteinExistence type="predicted"/>
<keyword evidence="5" id="KW-0862">Zinc</keyword>
<evidence type="ECO:0000256" key="4">
    <source>
        <dbReference type="ARBA" id="ARBA00023136"/>
    </source>
</evidence>
<evidence type="ECO:0000256" key="2">
    <source>
        <dbReference type="ARBA" id="ARBA00022692"/>
    </source>
</evidence>
<evidence type="ECO:0000256" key="1">
    <source>
        <dbReference type="ARBA" id="ARBA00004141"/>
    </source>
</evidence>
<dbReference type="Pfam" id="PF03006">
    <property type="entry name" value="HlyIII"/>
    <property type="match status" value="1"/>
</dbReference>
<keyword evidence="2 6" id="KW-0812">Transmembrane</keyword>
<gene>
    <name evidence="7" type="ORF">Pla144_20400</name>
</gene>
<accession>A0A5C6CSA5</accession>
<evidence type="ECO:0000313" key="7">
    <source>
        <dbReference type="EMBL" id="TWU27268.1"/>
    </source>
</evidence>
<dbReference type="Proteomes" id="UP000318437">
    <property type="component" value="Unassembled WGS sequence"/>
</dbReference>
<feature type="transmembrane region" description="Helical" evidence="6">
    <location>
        <begin position="46"/>
        <end position="68"/>
    </location>
</feature>
<comment type="caution">
    <text evidence="7">The sequence shown here is derived from an EMBL/GenBank/DDBJ whole genome shotgun (WGS) entry which is preliminary data.</text>
</comment>
<evidence type="ECO:0000256" key="5">
    <source>
        <dbReference type="PIRSR" id="PIRSR604254-1"/>
    </source>
</evidence>
<dbReference type="GO" id="GO:0016020">
    <property type="term" value="C:membrane"/>
    <property type="evidence" value="ECO:0007669"/>
    <property type="project" value="UniProtKB-SubCell"/>
</dbReference>
<feature type="binding site" evidence="5">
    <location>
        <position position="199"/>
    </location>
    <ligand>
        <name>Zn(2+)</name>
        <dbReference type="ChEBI" id="CHEBI:29105"/>
    </ligand>
</feature>
<comment type="subcellular location">
    <subcellularLocation>
        <location evidence="1">Membrane</location>
        <topology evidence="1">Multi-pass membrane protein</topology>
    </subcellularLocation>
</comment>
<evidence type="ECO:0000313" key="8">
    <source>
        <dbReference type="Proteomes" id="UP000318437"/>
    </source>
</evidence>
<name>A0A5C6CSA5_9BACT</name>
<keyword evidence="8" id="KW-1185">Reference proteome</keyword>
<keyword evidence="4 6" id="KW-0472">Membrane</keyword>
<feature type="transmembrane region" description="Helical" evidence="6">
    <location>
        <begin position="107"/>
        <end position="127"/>
    </location>
</feature>
<dbReference type="PANTHER" id="PTHR20855">
    <property type="entry name" value="ADIPOR/PROGESTIN RECEPTOR-RELATED"/>
    <property type="match status" value="1"/>
</dbReference>
<dbReference type="GO" id="GO:0046872">
    <property type="term" value="F:metal ion binding"/>
    <property type="evidence" value="ECO:0007669"/>
    <property type="project" value="UniProtKB-KW"/>
</dbReference>
<keyword evidence="5" id="KW-0479">Metal-binding</keyword>
<dbReference type="InterPro" id="IPR004254">
    <property type="entry name" value="AdipoR/HlyIII-related"/>
</dbReference>
<organism evidence="7 8">
    <name type="scientific">Bythopirellula polymerisocia</name>
    <dbReference type="NCBI Taxonomy" id="2528003"/>
    <lineage>
        <taxon>Bacteria</taxon>
        <taxon>Pseudomonadati</taxon>
        <taxon>Planctomycetota</taxon>
        <taxon>Planctomycetia</taxon>
        <taxon>Pirellulales</taxon>
        <taxon>Lacipirellulaceae</taxon>
        <taxon>Bythopirellula</taxon>
    </lineage>
</organism>
<feature type="binding site" evidence="5">
    <location>
        <position position="195"/>
    </location>
    <ligand>
        <name>Zn(2+)</name>
        <dbReference type="ChEBI" id="CHEBI:29105"/>
    </ligand>
</feature>
<feature type="transmembrane region" description="Helical" evidence="6">
    <location>
        <begin position="80"/>
        <end position="100"/>
    </location>
</feature>
<dbReference type="AlphaFoldDB" id="A0A5C6CSA5"/>
<sequence>MANVISITGFSDPFSSLSHLLGAFVFAVLSAFMLRRGRGDSWRVASLAMFCLGAVFLLTISGVNHLIARQGAAHLVIQRLDHAAIFALIACSFTPIHMILFHGWGRWGALALIWAIAFLGIILKSVYFDSISASIGTAMYIGMGWIGLGSWFSVVRRYGFYFAQPIMWGGIAYTVGAILDILQWPVLISGVIQWHEVFHVAVLMGLAFHWAFIYQIANWPLDKCMLSSVTKQEVSG</sequence>
<reference evidence="7 8" key="1">
    <citation type="submission" date="2019-02" db="EMBL/GenBank/DDBJ databases">
        <title>Deep-cultivation of Planctomycetes and their phenomic and genomic characterization uncovers novel biology.</title>
        <authorList>
            <person name="Wiegand S."/>
            <person name="Jogler M."/>
            <person name="Boedeker C."/>
            <person name="Pinto D."/>
            <person name="Vollmers J."/>
            <person name="Rivas-Marin E."/>
            <person name="Kohn T."/>
            <person name="Peeters S.H."/>
            <person name="Heuer A."/>
            <person name="Rast P."/>
            <person name="Oberbeckmann S."/>
            <person name="Bunk B."/>
            <person name="Jeske O."/>
            <person name="Meyerdierks A."/>
            <person name="Storesund J.E."/>
            <person name="Kallscheuer N."/>
            <person name="Luecker S."/>
            <person name="Lage O.M."/>
            <person name="Pohl T."/>
            <person name="Merkel B.J."/>
            <person name="Hornburger P."/>
            <person name="Mueller R.-W."/>
            <person name="Bruemmer F."/>
            <person name="Labrenz M."/>
            <person name="Spormann A.M."/>
            <person name="Op Den Camp H."/>
            <person name="Overmann J."/>
            <person name="Amann R."/>
            <person name="Jetten M.S.M."/>
            <person name="Mascher T."/>
            <person name="Medema M.H."/>
            <person name="Devos D.P."/>
            <person name="Kaster A.-K."/>
            <person name="Ovreas L."/>
            <person name="Rohde M."/>
            <person name="Galperin M.Y."/>
            <person name="Jogler C."/>
        </authorList>
    </citation>
    <scope>NUCLEOTIDE SEQUENCE [LARGE SCALE GENOMIC DNA]</scope>
    <source>
        <strain evidence="7 8">Pla144</strain>
    </source>
</reference>
<dbReference type="PANTHER" id="PTHR20855:SF3">
    <property type="entry name" value="LD03007P"/>
    <property type="match status" value="1"/>
</dbReference>